<reference evidence="1" key="1">
    <citation type="journal article" date="2018" name="PLoS Negl. Trop. Dis.">
        <title>Sialome diversity of ticks revealed by RNAseq of single tick salivary glands.</title>
        <authorList>
            <person name="Perner J."/>
            <person name="Kropackova S."/>
            <person name="Kopacek P."/>
            <person name="Ribeiro J.M."/>
        </authorList>
    </citation>
    <scope>NUCLEOTIDE SEQUENCE</scope>
    <source>
        <strain evidence="1">Siblings of single egg batch collected in Ceske Budejovice</strain>
        <tissue evidence="1">Salivary glands</tissue>
    </source>
</reference>
<protein>
    <submittedName>
        <fullName evidence="1">Putative enspm-10 hm</fullName>
    </submittedName>
</protein>
<dbReference type="PANTHER" id="PTHR33053:SF24">
    <property type="entry name" value="TRANSPOSASE DOMAIN-CONTAINING PROTEIN"/>
    <property type="match status" value="1"/>
</dbReference>
<dbReference type="AlphaFoldDB" id="A0A147BL55"/>
<sequence length="512" mass="57109">PRRANITSVPPGSYCHFGIADSLRALLSHVVDMSSVPARLGIMFYVDGLPLTKSTHSQFWPILGKTPDVTGSGVFLVGCYHGHSKPTSVDEYLSVFIDDLYNLLTNGLPFSGQLFTVYIRGFVCDAPAKAFLLGIKSHSGYFGCGKCTQEGVFVDGTVVFLETDAPLRTDEAFAQKAQEEHHVKDTPLKSLPLGLVSKFPLDYMHLVCIGVTKKLLLLWMKGSKSYRLPSVRVNEVSQRLLDLKQFCCIEFARLPRPLKDLGFWKATELRCFLLYLGPVVLKGVLDQERYEHFLVLHVAIRILANPSMCTTYNNYAKELLCFFVDSFKSLYGRGKVSYNVHGLVHLADDVVNYGALDNFSAFPAESFMFQLKRLVRSSTRPLEQLHNRISELKTSRKLYAFQKDAQPQVAYKQMHMGGQLPSSCEGPQFHDAVFPQFVLKSTVGDNCCILSDSSVVLVSDFCFDKVGSKVLLGRQFMTSRDFFTSPCKSSDLGIFTVSTLSSCKVCRPSVCC</sequence>
<proteinExistence type="predicted"/>
<evidence type="ECO:0000313" key="1">
    <source>
        <dbReference type="EMBL" id="JAR91202.1"/>
    </source>
</evidence>
<dbReference type="EMBL" id="GEGO01004202">
    <property type="protein sequence ID" value="JAR91202.1"/>
    <property type="molecule type" value="Transcribed_RNA"/>
</dbReference>
<feature type="non-terminal residue" evidence="1">
    <location>
        <position position="1"/>
    </location>
</feature>
<name>A0A147BL55_IXORI</name>
<organism evidence="1">
    <name type="scientific">Ixodes ricinus</name>
    <name type="common">Common tick</name>
    <name type="synonym">Acarus ricinus</name>
    <dbReference type="NCBI Taxonomy" id="34613"/>
    <lineage>
        <taxon>Eukaryota</taxon>
        <taxon>Metazoa</taxon>
        <taxon>Ecdysozoa</taxon>
        <taxon>Arthropoda</taxon>
        <taxon>Chelicerata</taxon>
        <taxon>Arachnida</taxon>
        <taxon>Acari</taxon>
        <taxon>Parasitiformes</taxon>
        <taxon>Ixodida</taxon>
        <taxon>Ixodoidea</taxon>
        <taxon>Ixodidae</taxon>
        <taxon>Ixodinae</taxon>
        <taxon>Ixodes</taxon>
    </lineage>
</organism>
<dbReference type="PANTHER" id="PTHR33053">
    <property type="entry name" value="PROTEIN, PUTATIVE-RELATED"/>
    <property type="match status" value="1"/>
</dbReference>
<accession>A0A147BL55</accession>